<reference evidence="2 3" key="1">
    <citation type="submission" date="2019-05" db="EMBL/GenBank/DDBJ databases">
        <title>Another draft genome of Portunus trituberculatus and its Hox gene families provides insights of decapod evolution.</title>
        <authorList>
            <person name="Jeong J.-H."/>
            <person name="Song I."/>
            <person name="Kim S."/>
            <person name="Choi T."/>
            <person name="Kim D."/>
            <person name="Ryu S."/>
            <person name="Kim W."/>
        </authorList>
    </citation>
    <scope>NUCLEOTIDE SEQUENCE [LARGE SCALE GENOMIC DNA]</scope>
    <source>
        <tissue evidence="2">Muscle</tissue>
    </source>
</reference>
<feature type="region of interest" description="Disordered" evidence="1">
    <location>
        <begin position="1"/>
        <end position="36"/>
    </location>
</feature>
<proteinExistence type="predicted"/>
<evidence type="ECO:0000313" key="3">
    <source>
        <dbReference type="Proteomes" id="UP000324222"/>
    </source>
</evidence>
<keyword evidence="3" id="KW-1185">Reference proteome</keyword>
<accession>A0A5B7DJ84</accession>
<organism evidence="2 3">
    <name type="scientific">Portunus trituberculatus</name>
    <name type="common">Swimming crab</name>
    <name type="synonym">Neptunus trituberculatus</name>
    <dbReference type="NCBI Taxonomy" id="210409"/>
    <lineage>
        <taxon>Eukaryota</taxon>
        <taxon>Metazoa</taxon>
        <taxon>Ecdysozoa</taxon>
        <taxon>Arthropoda</taxon>
        <taxon>Crustacea</taxon>
        <taxon>Multicrustacea</taxon>
        <taxon>Malacostraca</taxon>
        <taxon>Eumalacostraca</taxon>
        <taxon>Eucarida</taxon>
        <taxon>Decapoda</taxon>
        <taxon>Pleocyemata</taxon>
        <taxon>Brachyura</taxon>
        <taxon>Eubrachyura</taxon>
        <taxon>Portunoidea</taxon>
        <taxon>Portunidae</taxon>
        <taxon>Portuninae</taxon>
        <taxon>Portunus</taxon>
    </lineage>
</organism>
<sequence length="132" mass="14092">MCTLYTVPGVSSEKSTSPKVPGARMECPERGSSQGDESMKTGFFFGCTAAAAWCKVRPSNIEGYILFSCGAISEGILPTLFVTTSPTTFSTTTADRLARLCGGCDLPLLKLSPWPAFFKTAEENTVHSHGNK</sequence>
<gene>
    <name evidence="2" type="ORF">E2C01_014148</name>
</gene>
<comment type="caution">
    <text evidence="2">The sequence shown here is derived from an EMBL/GenBank/DDBJ whole genome shotgun (WGS) entry which is preliminary data.</text>
</comment>
<dbReference type="EMBL" id="VSRR010000948">
    <property type="protein sequence ID" value="MPC21173.1"/>
    <property type="molecule type" value="Genomic_DNA"/>
</dbReference>
<evidence type="ECO:0000256" key="1">
    <source>
        <dbReference type="SAM" id="MobiDB-lite"/>
    </source>
</evidence>
<protein>
    <submittedName>
        <fullName evidence="2">Uncharacterized protein</fullName>
    </submittedName>
</protein>
<dbReference type="AlphaFoldDB" id="A0A5B7DJ84"/>
<dbReference type="Proteomes" id="UP000324222">
    <property type="component" value="Unassembled WGS sequence"/>
</dbReference>
<evidence type="ECO:0000313" key="2">
    <source>
        <dbReference type="EMBL" id="MPC21173.1"/>
    </source>
</evidence>
<name>A0A5B7DJ84_PORTR</name>